<dbReference type="EMBL" id="JBHMDO010000017">
    <property type="protein sequence ID" value="MFB9326078.1"/>
    <property type="molecule type" value="Genomic_DNA"/>
</dbReference>
<dbReference type="Gene3D" id="1.10.10.60">
    <property type="entry name" value="Homeodomain-like"/>
    <property type="match status" value="2"/>
</dbReference>
<dbReference type="Pfam" id="PF02311">
    <property type="entry name" value="AraC_binding"/>
    <property type="match status" value="1"/>
</dbReference>
<dbReference type="PROSITE" id="PS01124">
    <property type="entry name" value="HTH_ARAC_FAMILY_2"/>
    <property type="match status" value="1"/>
</dbReference>
<dbReference type="InterPro" id="IPR003313">
    <property type="entry name" value="AraC-bd"/>
</dbReference>
<dbReference type="InterPro" id="IPR037923">
    <property type="entry name" value="HTH-like"/>
</dbReference>
<dbReference type="InterPro" id="IPR050204">
    <property type="entry name" value="AraC_XylS_family_regulators"/>
</dbReference>
<dbReference type="InterPro" id="IPR009057">
    <property type="entry name" value="Homeodomain-like_sf"/>
</dbReference>
<proteinExistence type="predicted"/>
<name>A0ABV5KLG5_9BACL</name>
<dbReference type="InterPro" id="IPR018062">
    <property type="entry name" value="HTH_AraC-typ_CS"/>
</dbReference>
<dbReference type="SUPFAM" id="SSF51215">
    <property type="entry name" value="Regulatory protein AraC"/>
    <property type="match status" value="1"/>
</dbReference>
<dbReference type="InterPro" id="IPR018060">
    <property type="entry name" value="HTH_AraC"/>
</dbReference>
<evidence type="ECO:0000256" key="2">
    <source>
        <dbReference type="ARBA" id="ARBA00023125"/>
    </source>
</evidence>
<evidence type="ECO:0000256" key="4">
    <source>
        <dbReference type="ARBA" id="ARBA00023163"/>
    </source>
</evidence>
<dbReference type="RefSeq" id="WP_377493029.1">
    <property type="nucleotide sequence ID" value="NZ_JBHMDO010000017.1"/>
</dbReference>
<evidence type="ECO:0000256" key="1">
    <source>
        <dbReference type="ARBA" id="ARBA00023015"/>
    </source>
</evidence>
<sequence length="288" mass="32217">MKEYGHEYAAFCYYAPSAFEKRGGVWPIRSGHNIAKANYSVGPRMIECYSLHVVLNGSVELQAGEEPVTLRRGDLFCLFPDRLHSYRAVEYATDSPLRLHWLAFDGPQAAELLARIGISVASPYLRGKATGELAELLSGQFAWMLEGNRPVELQLSLYRLFSLLAPPDAPGLVVAADPGWLERSEAYMKNHYMEPITVADVARHAGVHRSHFYLAFQRRYGVSPKRYLIQLRMEKAAELVRHGTLTVTEIALSLGYADLYGFSRAFGQFHGIAPTAYRQGERSNSESG</sequence>
<dbReference type="PROSITE" id="PS00041">
    <property type="entry name" value="HTH_ARAC_FAMILY_1"/>
    <property type="match status" value="1"/>
</dbReference>
<dbReference type="SUPFAM" id="SSF46689">
    <property type="entry name" value="Homeodomain-like"/>
    <property type="match status" value="2"/>
</dbReference>
<evidence type="ECO:0000313" key="7">
    <source>
        <dbReference type="Proteomes" id="UP001589747"/>
    </source>
</evidence>
<reference evidence="6 7" key="1">
    <citation type="submission" date="2024-09" db="EMBL/GenBank/DDBJ databases">
        <authorList>
            <person name="Sun Q."/>
            <person name="Mori K."/>
        </authorList>
    </citation>
    <scope>NUCLEOTIDE SEQUENCE [LARGE SCALE GENOMIC DNA]</scope>
    <source>
        <strain evidence="6 7">TISTR 2452</strain>
    </source>
</reference>
<keyword evidence="3" id="KW-0010">Activator</keyword>
<dbReference type="PANTHER" id="PTHR46796">
    <property type="entry name" value="HTH-TYPE TRANSCRIPTIONAL ACTIVATOR RHAS-RELATED"/>
    <property type="match status" value="1"/>
</dbReference>
<organism evidence="6 7">
    <name type="scientific">Paenibacillus aurantiacus</name>
    <dbReference type="NCBI Taxonomy" id="1936118"/>
    <lineage>
        <taxon>Bacteria</taxon>
        <taxon>Bacillati</taxon>
        <taxon>Bacillota</taxon>
        <taxon>Bacilli</taxon>
        <taxon>Bacillales</taxon>
        <taxon>Paenibacillaceae</taxon>
        <taxon>Paenibacillus</taxon>
    </lineage>
</organism>
<protein>
    <submittedName>
        <fullName evidence="6">AraC family transcriptional regulator</fullName>
    </submittedName>
</protein>
<comment type="caution">
    <text evidence="6">The sequence shown here is derived from an EMBL/GenBank/DDBJ whole genome shotgun (WGS) entry which is preliminary data.</text>
</comment>
<dbReference type="Proteomes" id="UP001589747">
    <property type="component" value="Unassembled WGS sequence"/>
</dbReference>
<dbReference type="Pfam" id="PF12833">
    <property type="entry name" value="HTH_18"/>
    <property type="match status" value="1"/>
</dbReference>
<evidence type="ECO:0000256" key="3">
    <source>
        <dbReference type="ARBA" id="ARBA00023159"/>
    </source>
</evidence>
<dbReference type="SMART" id="SM00342">
    <property type="entry name" value="HTH_ARAC"/>
    <property type="match status" value="1"/>
</dbReference>
<keyword evidence="4" id="KW-0804">Transcription</keyword>
<accession>A0ABV5KLG5</accession>
<keyword evidence="1" id="KW-0805">Transcription regulation</keyword>
<evidence type="ECO:0000313" key="6">
    <source>
        <dbReference type="EMBL" id="MFB9326078.1"/>
    </source>
</evidence>
<gene>
    <name evidence="6" type="ORF">ACFFSY_09165</name>
</gene>
<evidence type="ECO:0000259" key="5">
    <source>
        <dbReference type="PROSITE" id="PS01124"/>
    </source>
</evidence>
<keyword evidence="7" id="KW-1185">Reference proteome</keyword>
<keyword evidence="2" id="KW-0238">DNA-binding</keyword>
<feature type="domain" description="HTH araC/xylS-type" evidence="5">
    <location>
        <begin position="182"/>
        <end position="280"/>
    </location>
</feature>